<dbReference type="AlphaFoldDB" id="A0A3A9B1L0"/>
<dbReference type="GO" id="GO:0003924">
    <property type="term" value="F:GTPase activity"/>
    <property type="evidence" value="ECO:0007669"/>
    <property type="project" value="UniProtKB-UniRule"/>
</dbReference>
<keyword evidence="7" id="KW-1005">Bacterial flagellum biogenesis</keyword>
<evidence type="ECO:0000259" key="15">
    <source>
        <dbReference type="SMART" id="SM00382"/>
    </source>
</evidence>
<dbReference type="OrthoDB" id="9778554at2"/>
<keyword evidence="18" id="KW-1185">Reference proteome</keyword>
<keyword evidence="9" id="KW-0342">GTP-binding</keyword>
<keyword evidence="17" id="KW-0969">Cilium</keyword>
<keyword evidence="8" id="KW-0653">Protein transport</keyword>
<evidence type="ECO:0000256" key="7">
    <source>
        <dbReference type="ARBA" id="ARBA00022795"/>
    </source>
</evidence>
<evidence type="ECO:0000256" key="14">
    <source>
        <dbReference type="SAM" id="MobiDB-lite"/>
    </source>
</evidence>
<dbReference type="GO" id="GO:0015031">
    <property type="term" value="P:protein transport"/>
    <property type="evidence" value="ECO:0007669"/>
    <property type="project" value="UniProtKB-KW"/>
</dbReference>
<gene>
    <name evidence="17" type="primary">flhF</name>
    <name evidence="17" type="ORF">D7V94_02955</name>
</gene>
<keyword evidence="10" id="KW-0472">Membrane</keyword>
<protein>
    <recommendedName>
        <fullName evidence="3 13">Flagellar biosynthesis protein FlhF</fullName>
    </recommendedName>
</protein>
<dbReference type="GO" id="GO:0044781">
    <property type="term" value="P:bacterial-type flagellum organization"/>
    <property type="evidence" value="ECO:0007669"/>
    <property type="project" value="UniProtKB-UniRule"/>
</dbReference>
<dbReference type="GO" id="GO:0005047">
    <property type="term" value="F:signal recognition particle binding"/>
    <property type="evidence" value="ECO:0007669"/>
    <property type="project" value="TreeGrafter"/>
</dbReference>
<dbReference type="PANTHER" id="PTHR43134">
    <property type="entry name" value="SIGNAL RECOGNITION PARTICLE RECEPTOR SUBUNIT ALPHA"/>
    <property type="match status" value="1"/>
</dbReference>
<accession>A0A3A9B1L0</accession>
<dbReference type="NCBIfam" id="TIGR03499">
    <property type="entry name" value="FlhF"/>
    <property type="match status" value="1"/>
</dbReference>
<keyword evidence="5" id="KW-1003">Cell membrane</keyword>
<comment type="function">
    <text evidence="12">Necessary for flagellar biosynthesis. May be involved in translocation of the flagellum.</text>
</comment>
<feature type="region of interest" description="Disordered" evidence="14">
    <location>
        <begin position="61"/>
        <end position="107"/>
    </location>
</feature>
<dbReference type="SMART" id="SM00382">
    <property type="entry name" value="AAA"/>
    <property type="match status" value="1"/>
</dbReference>
<dbReference type="GO" id="GO:0005525">
    <property type="term" value="F:GTP binding"/>
    <property type="evidence" value="ECO:0007669"/>
    <property type="project" value="UniProtKB-UniRule"/>
</dbReference>
<dbReference type="GO" id="GO:0005886">
    <property type="term" value="C:plasma membrane"/>
    <property type="evidence" value="ECO:0007669"/>
    <property type="project" value="UniProtKB-SubCell"/>
</dbReference>
<comment type="subcellular location">
    <subcellularLocation>
        <location evidence="1">Cell membrane</location>
        <topology evidence="1">Peripheral membrane protein</topology>
        <orientation evidence="1">Cytoplasmic side</orientation>
    </subcellularLocation>
</comment>
<dbReference type="Gene3D" id="1.20.120.1380">
    <property type="entry name" value="Flagellar FlhF biosynthesis protein, N domain"/>
    <property type="match status" value="1"/>
</dbReference>
<dbReference type="GO" id="GO:0006614">
    <property type="term" value="P:SRP-dependent cotranslational protein targeting to membrane"/>
    <property type="evidence" value="ECO:0007669"/>
    <property type="project" value="UniProtKB-UniRule"/>
</dbReference>
<evidence type="ECO:0000256" key="6">
    <source>
        <dbReference type="ARBA" id="ARBA00022741"/>
    </source>
</evidence>
<evidence type="ECO:0000256" key="8">
    <source>
        <dbReference type="ARBA" id="ARBA00022927"/>
    </source>
</evidence>
<feature type="compositionally biased region" description="Basic and acidic residues" evidence="14">
    <location>
        <begin position="84"/>
        <end position="107"/>
    </location>
</feature>
<sequence>MIIKKFQGKTEAQAVESAKKELGSNVVIMNVRNVKNKGILSFLKPQVVEVTVALEDEPVNIIPPKKPEQRPQPPAKDIPVKAPEAPKEDGQERENAQAGKEADPQAENKKLEEKINTLHSLLEQQLQKPEEAKDESEEQEETEVDRFMKLLYYTMLENEVNEQYANQIVDEIKKINKPNMPFNYALANTYQKMILKFGKPMEIEPAEKGPKVIFFVGPTGVGKTTTIAKIASKFSVEGDKKVALLTADTYRIAAAEQLRTYANIMEVPFRVIYSTEEIEQALRDFRDYDFIMVDTAGHSPQNEAQKETMVGFIHSVDGLAEKDVFLVLSATTKYKDLLSIADSYSAMTEYNLIFTKLDETSTLGSLLNVRLHTGAPLSYVTYGQNVPEDIEVFNPQKTVKQLLGGKKK</sequence>
<dbReference type="Gene3D" id="3.40.50.300">
    <property type="entry name" value="P-loop containing nucleotide triphosphate hydrolases"/>
    <property type="match status" value="1"/>
</dbReference>
<evidence type="ECO:0000259" key="16">
    <source>
        <dbReference type="SMART" id="SM00962"/>
    </source>
</evidence>
<keyword evidence="11" id="KW-1006">Bacterial flagellum protein export</keyword>
<evidence type="ECO:0000256" key="5">
    <source>
        <dbReference type="ARBA" id="ARBA00022475"/>
    </source>
</evidence>
<name>A0A3A9B1L0_9FIRM</name>
<dbReference type="InterPro" id="IPR027417">
    <property type="entry name" value="P-loop_NTPase"/>
</dbReference>
<evidence type="ECO:0000256" key="2">
    <source>
        <dbReference type="ARBA" id="ARBA00008531"/>
    </source>
</evidence>
<comment type="caution">
    <text evidence="17">The sequence shown here is derived from an EMBL/GenBank/DDBJ whole genome shotgun (WGS) entry which is preliminary data.</text>
</comment>
<feature type="domain" description="SRP54-type proteins GTP-binding" evidence="16">
    <location>
        <begin position="210"/>
        <end position="404"/>
    </location>
</feature>
<dbReference type="Pfam" id="PF00448">
    <property type="entry name" value="SRP54"/>
    <property type="match status" value="1"/>
</dbReference>
<reference evidence="17 18" key="1">
    <citation type="submission" date="2018-09" db="EMBL/GenBank/DDBJ databases">
        <title>Murine metabolic-syndrome-specific gut microbial biobank.</title>
        <authorList>
            <person name="Liu C."/>
        </authorList>
    </citation>
    <scope>NUCLEOTIDE SEQUENCE [LARGE SCALE GENOMIC DNA]</scope>
    <source>
        <strain evidence="17 18">0.1xD8-82</strain>
    </source>
</reference>
<keyword evidence="6" id="KW-0547">Nucleotide-binding</keyword>
<dbReference type="EMBL" id="RAYQ01000002">
    <property type="protein sequence ID" value="RKI93663.1"/>
    <property type="molecule type" value="Genomic_DNA"/>
</dbReference>
<evidence type="ECO:0000256" key="1">
    <source>
        <dbReference type="ARBA" id="ARBA00004413"/>
    </source>
</evidence>
<evidence type="ECO:0000256" key="11">
    <source>
        <dbReference type="ARBA" id="ARBA00023225"/>
    </source>
</evidence>
<dbReference type="SUPFAM" id="SSF52540">
    <property type="entry name" value="P-loop containing nucleoside triphosphate hydrolases"/>
    <property type="match status" value="1"/>
</dbReference>
<comment type="similarity">
    <text evidence="2">Belongs to the GTP-binding SRP family.</text>
</comment>
<dbReference type="PANTHER" id="PTHR43134:SF3">
    <property type="entry name" value="FLAGELLAR BIOSYNTHESIS PROTEIN FLHF"/>
    <property type="match status" value="1"/>
</dbReference>
<evidence type="ECO:0000256" key="4">
    <source>
        <dbReference type="ARBA" id="ARBA00022448"/>
    </source>
</evidence>
<keyword evidence="17" id="KW-0282">Flagellum</keyword>
<dbReference type="SMART" id="SM00962">
    <property type="entry name" value="SRP54"/>
    <property type="match status" value="1"/>
</dbReference>
<dbReference type="CDD" id="cd17873">
    <property type="entry name" value="FlhF"/>
    <property type="match status" value="1"/>
</dbReference>
<evidence type="ECO:0000313" key="17">
    <source>
        <dbReference type="EMBL" id="RKI93663.1"/>
    </source>
</evidence>
<dbReference type="InterPro" id="IPR000897">
    <property type="entry name" value="SRP54_GTPase_dom"/>
</dbReference>
<feature type="domain" description="AAA+ ATPase" evidence="15">
    <location>
        <begin position="209"/>
        <end position="358"/>
    </location>
</feature>
<evidence type="ECO:0000256" key="9">
    <source>
        <dbReference type="ARBA" id="ARBA00023134"/>
    </source>
</evidence>
<dbReference type="Proteomes" id="UP000280696">
    <property type="component" value="Unassembled WGS sequence"/>
</dbReference>
<evidence type="ECO:0000256" key="12">
    <source>
        <dbReference type="ARBA" id="ARBA00025337"/>
    </source>
</evidence>
<dbReference type="InterPro" id="IPR003593">
    <property type="entry name" value="AAA+_ATPase"/>
</dbReference>
<evidence type="ECO:0000256" key="13">
    <source>
        <dbReference type="NCBIfam" id="TIGR03499"/>
    </source>
</evidence>
<evidence type="ECO:0000313" key="18">
    <source>
        <dbReference type="Proteomes" id="UP000280696"/>
    </source>
</evidence>
<keyword evidence="17" id="KW-0966">Cell projection</keyword>
<organism evidence="17 18">
    <name type="scientific">Parablautia intestinalis</name>
    <dbReference type="NCBI Taxonomy" id="2320100"/>
    <lineage>
        <taxon>Bacteria</taxon>
        <taxon>Bacillati</taxon>
        <taxon>Bacillota</taxon>
        <taxon>Clostridia</taxon>
        <taxon>Lachnospirales</taxon>
        <taxon>Lachnospiraceae</taxon>
        <taxon>Parablautia</taxon>
    </lineage>
</organism>
<dbReference type="InterPro" id="IPR047040">
    <property type="entry name" value="FlhF__GTPase_dom"/>
</dbReference>
<evidence type="ECO:0000256" key="10">
    <source>
        <dbReference type="ARBA" id="ARBA00023136"/>
    </source>
</evidence>
<proteinExistence type="inferred from homology"/>
<keyword evidence="4" id="KW-0813">Transport</keyword>
<dbReference type="RefSeq" id="WP_120466616.1">
    <property type="nucleotide sequence ID" value="NZ_CATAJS010000007.1"/>
</dbReference>
<dbReference type="FunFam" id="3.40.50.300:FF:000695">
    <property type="entry name" value="Flagellar biosynthesis regulator FlhF"/>
    <property type="match status" value="1"/>
</dbReference>
<evidence type="ECO:0000256" key="3">
    <source>
        <dbReference type="ARBA" id="ARBA00014919"/>
    </source>
</evidence>
<dbReference type="InterPro" id="IPR020006">
    <property type="entry name" value="FlhF"/>
</dbReference>